<reference evidence="3 4" key="1">
    <citation type="submission" date="2018-08" db="EMBL/GenBank/DDBJ databases">
        <title>Draft genome sequences of two Aspergillus turcosus clinical strains isolated from bronchoalveolar lavage fluid: one azole-susceptible and the other azole-resistant.</title>
        <authorList>
            <person name="Parent-Michaud M."/>
            <person name="Dufresne P.J."/>
            <person name="Fournier E."/>
            <person name="Martineau C."/>
            <person name="Moreira S."/>
            <person name="Perkins V."/>
            <person name="De Repentigny L."/>
            <person name="Dufresne S.F."/>
        </authorList>
    </citation>
    <scope>NUCLEOTIDE SEQUENCE [LARGE SCALE GENOMIC DNA]</scope>
    <source>
        <strain evidence="3">HMR AF 1038</strain>
    </source>
</reference>
<protein>
    <recommendedName>
        <fullName evidence="2">Helitron helicase-like domain-containing protein</fullName>
    </recommendedName>
</protein>
<dbReference type="InterPro" id="IPR036322">
    <property type="entry name" value="WD40_repeat_dom_sf"/>
</dbReference>
<dbReference type="SUPFAM" id="SSF50978">
    <property type="entry name" value="WD40 repeat-like"/>
    <property type="match status" value="1"/>
</dbReference>
<accession>A0A229WRA6</accession>
<feature type="compositionally biased region" description="Polar residues" evidence="1">
    <location>
        <begin position="203"/>
        <end position="222"/>
    </location>
</feature>
<dbReference type="Proteomes" id="UP000215289">
    <property type="component" value="Unassembled WGS sequence"/>
</dbReference>
<sequence>MNCVQPDEEDTPEAEALVNSITRFPGNLHGTRPFWGDRRRQLEAFVQKLGPTNVFLTLSAADLHWEDLIAQVMPGSSVHASNIGNWRSRLLQFEHPEFYNHKGALRKRAVKSFCVASGFLPALLRPPALRYQFVGRTTMTPEIHAEKGEVELHLPIVFIATNESQRDLEVPTPGTVAKLQKYLYSLTSPDTWPDGATLQFPSTSPWGLNIQTEPGPSHSSSAAKREERPPSKTRLIDSIGSLSMSLLSFNYKLHLNEARLKCDTRDREGKRAADEILLGDDGLIKMSDISQGKLEQTLLHPESAFSIAFSPDGQKLASATGRPF</sequence>
<dbReference type="STRING" id="1245748.A0A229WRA6"/>
<evidence type="ECO:0000313" key="3">
    <source>
        <dbReference type="EMBL" id="RLL92945.1"/>
    </source>
</evidence>
<comment type="caution">
    <text evidence="3">The sequence shown here is derived from an EMBL/GenBank/DDBJ whole genome shotgun (WGS) entry which is preliminary data.</text>
</comment>
<proteinExistence type="predicted"/>
<dbReference type="AlphaFoldDB" id="A0A229WRA6"/>
<evidence type="ECO:0000313" key="4">
    <source>
        <dbReference type="Proteomes" id="UP000215289"/>
    </source>
</evidence>
<organism evidence="3 4">
    <name type="scientific">Aspergillus turcosus</name>
    <dbReference type="NCBI Taxonomy" id="1245748"/>
    <lineage>
        <taxon>Eukaryota</taxon>
        <taxon>Fungi</taxon>
        <taxon>Dikarya</taxon>
        <taxon>Ascomycota</taxon>
        <taxon>Pezizomycotina</taxon>
        <taxon>Eurotiomycetes</taxon>
        <taxon>Eurotiomycetidae</taxon>
        <taxon>Eurotiales</taxon>
        <taxon>Aspergillaceae</taxon>
        <taxon>Aspergillus</taxon>
        <taxon>Aspergillus subgen. Fumigati</taxon>
    </lineage>
</organism>
<keyword evidence="4" id="KW-1185">Reference proteome</keyword>
<dbReference type="InterPro" id="IPR025476">
    <property type="entry name" value="Helitron_helicase-like"/>
</dbReference>
<dbReference type="InterPro" id="IPR015943">
    <property type="entry name" value="WD40/YVTN_repeat-like_dom_sf"/>
</dbReference>
<dbReference type="Pfam" id="PF14214">
    <property type="entry name" value="Helitron_like_N"/>
    <property type="match status" value="1"/>
</dbReference>
<name>A0A229WRA6_9EURO</name>
<gene>
    <name evidence="3" type="ORF">CFD26_100293</name>
</gene>
<feature type="region of interest" description="Disordered" evidence="1">
    <location>
        <begin position="203"/>
        <end position="232"/>
    </location>
</feature>
<feature type="domain" description="Helitron helicase-like" evidence="2">
    <location>
        <begin position="8"/>
        <end position="74"/>
    </location>
</feature>
<evidence type="ECO:0000256" key="1">
    <source>
        <dbReference type="SAM" id="MobiDB-lite"/>
    </source>
</evidence>
<dbReference type="Gene3D" id="2.130.10.10">
    <property type="entry name" value="YVTN repeat-like/Quinoprotein amine dehydrogenase"/>
    <property type="match status" value="1"/>
</dbReference>
<dbReference type="OrthoDB" id="4368520at2759"/>
<dbReference type="EMBL" id="NIDN02000550">
    <property type="protein sequence ID" value="RLL92945.1"/>
    <property type="molecule type" value="Genomic_DNA"/>
</dbReference>
<evidence type="ECO:0000259" key="2">
    <source>
        <dbReference type="Pfam" id="PF14214"/>
    </source>
</evidence>